<dbReference type="Pfam" id="PF00134">
    <property type="entry name" value="Cyclin_N"/>
    <property type="match status" value="1"/>
</dbReference>
<reference evidence="8" key="1">
    <citation type="submission" date="2022-12" db="EMBL/GenBank/DDBJ databases">
        <authorList>
            <person name="Webb A."/>
        </authorList>
    </citation>
    <scope>NUCLEOTIDE SEQUENCE</scope>
    <source>
        <strain evidence="8">Hp1</strain>
    </source>
</reference>
<dbReference type="InterPro" id="IPR006671">
    <property type="entry name" value="Cyclin_N"/>
</dbReference>
<feature type="compositionally biased region" description="Basic residues" evidence="5">
    <location>
        <begin position="48"/>
        <end position="61"/>
    </location>
</feature>
<keyword evidence="3" id="KW-0131">Cell cycle</keyword>
<dbReference type="InterPro" id="IPR048258">
    <property type="entry name" value="Cyclins_cyclin-box"/>
</dbReference>
<evidence type="ECO:0000313" key="8">
    <source>
        <dbReference type="EMBL" id="CAI5724771.1"/>
    </source>
</evidence>
<dbReference type="FunFam" id="1.10.472.10:FF:000001">
    <property type="entry name" value="G2/mitotic-specific cyclin"/>
    <property type="match status" value="1"/>
</dbReference>
<dbReference type="Gene3D" id="1.10.472.10">
    <property type="entry name" value="Cyclin-like"/>
    <property type="match status" value="2"/>
</dbReference>
<keyword evidence="1" id="KW-0132">Cell division</keyword>
<comment type="caution">
    <text evidence="8">The sequence shown here is derived from an EMBL/GenBank/DDBJ whole genome shotgun (WGS) entry which is preliminary data.</text>
</comment>
<evidence type="ECO:0008006" key="10">
    <source>
        <dbReference type="Google" id="ProtNLM"/>
    </source>
</evidence>
<evidence type="ECO:0000256" key="3">
    <source>
        <dbReference type="ARBA" id="ARBA00023306"/>
    </source>
</evidence>
<dbReference type="SMART" id="SM01332">
    <property type="entry name" value="Cyclin_C"/>
    <property type="match status" value="1"/>
</dbReference>
<feature type="domain" description="Cyclin-like" evidence="6">
    <location>
        <begin position="552"/>
        <end position="636"/>
    </location>
</feature>
<evidence type="ECO:0000256" key="2">
    <source>
        <dbReference type="ARBA" id="ARBA00023127"/>
    </source>
</evidence>
<feature type="domain" description="Cyclin C-terminal" evidence="7">
    <location>
        <begin position="645"/>
        <end position="764"/>
    </location>
</feature>
<dbReference type="InterPro" id="IPR036915">
    <property type="entry name" value="Cyclin-like_sf"/>
</dbReference>
<dbReference type="InterPro" id="IPR039361">
    <property type="entry name" value="Cyclin"/>
</dbReference>
<accession>A0AAV0TQR6</accession>
<evidence type="ECO:0000256" key="1">
    <source>
        <dbReference type="ARBA" id="ARBA00022618"/>
    </source>
</evidence>
<dbReference type="PANTHER" id="PTHR10177">
    <property type="entry name" value="CYCLINS"/>
    <property type="match status" value="1"/>
</dbReference>
<proteinExistence type="inferred from homology"/>
<feature type="domain" description="Cyclin-like" evidence="6">
    <location>
        <begin position="649"/>
        <end position="735"/>
    </location>
</feature>
<dbReference type="InterPro" id="IPR013763">
    <property type="entry name" value="Cyclin-like_dom"/>
</dbReference>
<evidence type="ECO:0000259" key="7">
    <source>
        <dbReference type="SMART" id="SM01332"/>
    </source>
</evidence>
<name>A0AAV0TQR6_HYABA</name>
<dbReference type="InterPro" id="IPR004367">
    <property type="entry name" value="Cyclin_C-dom"/>
</dbReference>
<evidence type="ECO:0000256" key="5">
    <source>
        <dbReference type="SAM" id="MobiDB-lite"/>
    </source>
</evidence>
<dbReference type="CDD" id="cd20507">
    <property type="entry name" value="CYCLIN_CCNB1-like_rpt1"/>
    <property type="match status" value="1"/>
</dbReference>
<feature type="region of interest" description="Disordered" evidence="5">
    <location>
        <begin position="48"/>
        <end position="96"/>
    </location>
</feature>
<comment type="similarity">
    <text evidence="4">Belongs to the cyclin family.</text>
</comment>
<dbReference type="SMART" id="SM00385">
    <property type="entry name" value="CYCLIN"/>
    <property type="match status" value="2"/>
</dbReference>
<dbReference type="Pfam" id="PF02984">
    <property type="entry name" value="Cyclin_C"/>
    <property type="match status" value="1"/>
</dbReference>
<evidence type="ECO:0000259" key="6">
    <source>
        <dbReference type="SMART" id="SM00385"/>
    </source>
</evidence>
<dbReference type="GO" id="GO:0051301">
    <property type="term" value="P:cell division"/>
    <property type="evidence" value="ECO:0007669"/>
    <property type="project" value="UniProtKB-KW"/>
</dbReference>
<evidence type="ECO:0000256" key="4">
    <source>
        <dbReference type="RuleBase" id="RU000383"/>
    </source>
</evidence>
<dbReference type="SUPFAM" id="SSF47954">
    <property type="entry name" value="Cyclin-like"/>
    <property type="match status" value="2"/>
</dbReference>
<dbReference type="Proteomes" id="UP001162031">
    <property type="component" value="Unassembled WGS sequence"/>
</dbReference>
<gene>
    <name evidence="8" type="ORF">HBR001_LOCUS3441</name>
</gene>
<dbReference type="AlphaFoldDB" id="A0AAV0TQR6"/>
<dbReference type="PROSITE" id="PS00292">
    <property type="entry name" value="CYCLINS"/>
    <property type="match status" value="1"/>
</dbReference>
<keyword evidence="2 4" id="KW-0195">Cyclin</keyword>
<evidence type="ECO:0000313" key="9">
    <source>
        <dbReference type="Proteomes" id="UP001162031"/>
    </source>
</evidence>
<keyword evidence="9" id="KW-1185">Reference proteome</keyword>
<feature type="compositionally biased region" description="Polar residues" evidence="5">
    <location>
        <begin position="84"/>
        <end position="96"/>
    </location>
</feature>
<feature type="region of interest" description="Disordered" evidence="5">
    <location>
        <begin position="122"/>
        <end position="143"/>
    </location>
</feature>
<sequence length="771" mass="84632">MVFPGISKLIRSQWQYLTDAFNAEDHERRVQQRLSNKLAKQQHKLARRAARKNRRAQRKQRQTLLSPTVVAEPTYDDERPERISISSDGKQQEVQTVSRDGVWARTAGAATHVAIAHGVAGDCKSKPSGRQWNAPQGEASPKRVDPEAEIAEVCASSVVQGTSDASQDLLEVALDIESKLEQKQREFYDSLGGYTTVDEDDEDDDGLHELLFVNKCTSNTRLSAKPASAAKTKAAELVQIMGNDVSKLCGTLKQQEADGASASMYTAHLPPSTLTPGHDALSSLTELVERDPEDEDAGLCGSAGFDGNYAVDVKEGSHGPCIASRGLHGLCIPPAYSSLLAVDHCGCEASIAVAEHGDESSRSGVGYDAKVGRDEEVADKNLDEAKQDEKRLIGESVMLKQLQIKVLPSTCDLLDGAITEAAEPQGIYFTKSLAEPECANKLSGPKEANMEMRGAYTAVDTVDSGPQIGVSEKPLHLTHPDIIGKQAQVSDPPPHSTVQSCPVGIYSPGTIDEYASSIYKNLRDREHRYHVTEDVFAEQRSVQPQMRAVLVDWLVEVHQRFELEPQTLYLTVNYVDRYLAQVPVDIQRFQLVGVTALLIASKFEEIYPCDIDDLLYICERSYSKADLVECERDLLNAFAFNLAVPTVNSFLGYFLENCEEDELTKQLANFFAECSLLDFVFGAKFEPSLIACACLLAASCYVENQGPSLVWTYRLVELTGYAMETIIPCMEKLQSILAKPTKLTAVATKYSDNNFSEVACLPLDGLKVLLC</sequence>
<organism evidence="8 9">
    <name type="scientific">Hyaloperonospora brassicae</name>
    <name type="common">Brassica downy mildew</name>
    <name type="synonym">Peronospora brassicae</name>
    <dbReference type="NCBI Taxonomy" id="162125"/>
    <lineage>
        <taxon>Eukaryota</taxon>
        <taxon>Sar</taxon>
        <taxon>Stramenopiles</taxon>
        <taxon>Oomycota</taxon>
        <taxon>Peronosporomycetes</taxon>
        <taxon>Peronosporales</taxon>
        <taxon>Peronosporaceae</taxon>
        <taxon>Hyaloperonospora</taxon>
    </lineage>
</organism>
<dbReference type="EMBL" id="CANTFL010000565">
    <property type="protein sequence ID" value="CAI5724771.1"/>
    <property type="molecule type" value="Genomic_DNA"/>
</dbReference>
<protein>
    <recommendedName>
        <fullName evidence="10">Cyclin N-terminal domain-containing protein</fullName>
    </recommendedName>
</protein>